<evidence type="ECO:0000313" key="3">
    <source>
        <dbReference type="EMBL" id="EJJ03577.1"/>
    </source>
</evidence>
<evidence type="ECO:0000256" key="1">
    <source>
        <dbReference type="SAM" id="MobiDB-lite"/>
    </source>
</evidence>
<dbReference type="HOGENOM" id="CLU_2013892_0_0_11"/>
<keyword evidence="2" id="KW-1133">Transmembrane helix</keyword>
<dbReference type="EMBL" id="CP072931">
    <property type="protein sequence ID" value="QTZ90135.1"/>
    <property type="molecule type" value="Genomic_DNA"/>
</dbReference>
<reference evidence="4" key="2">
    <citation type="submission" date="2021-04" db="EMBL/GenBank/DDBJ databases">
        <authorList>
            <person name="Wen M.-L."/>
            <person name="Han X.-L."/>
            <person name="Xiong J."/>
        </authorList>
    </citation>
    <scope>NUCLEOTIDE SEQUENCE</scope>
    <source>
        <strain evidence="4">AGR0001</strain>
    </source>
</reference>
<evidence type="ECO:0000313" key="5">
    <source>
        <dbReference type="Proteomes" id="UP000009036"/>
    </source>
</evidence>
<dbReference type="PATRIC" id="fig|1160718.3.peg.5602"/>
<feature type="transmembrane region" description="Helical" evidence="2">
    <location>
        <begin position="101"/>
        <end position="122"/>
    </location>
</feature>
<gene>
    <name evidence="4" type="ORF">SU9_000615</name>
    <name evidence="3" type="ORF">SU9_27659</name>
</gene>
<sequence>MENTDAPFDSGSPFLDDSDRRPRRSVADWGWLTVLAMGVLAVGFFVGGLGPLFAIACDTCQDGVRNPHSIDVLIALAWYVVPLTTLGTVVAIFLPRGGGRAGAIGLGVLVALLLLMVFLGQLV</sequence>
<keyword evidence="5" id="KW-1185">Reference proteome</keyword>
<reference evidence="3" key="1">
    <citation type="journal article" date="2012" name="J. Bacteriol.">
        <title>Genome Sequence of Streptomyces auratus Strain AGR0001, a Phoslactomycin-Producing Actinomycete.</title>
        <authorList>
            <person name="Han X."/>
            <person name="Li M."/>
            <person name="Ding Z."/>
            <person name="Zhao J."/>
            <person name="Ji K."/>
            <person name="Wen M."/>
            <person name="Lu T."/>
        </authorList>
    </citation>
    <scope>NUCLEOTIDE SEQUENCE [LARGE SCALE GENOMIC DNA]</scope>
    <source>
        <strain evidence="3">AGR0001</strain>
    </source>
</reference>
<feature type="region of interest" description="Disordered" evidence="1">
    <location>
        <begin position="1"/>
        <end position="22"/>
    </location>
</feature>
<dbReference type="OrthoDB" id="4336515at2"/>
<dbReference type="EMBL" id="AJGV01000175">
    <property type="protein sequence ID" value="EJJ03577.1"/>
    <property type="molecule type" value="Genomic_DNA"/>
</dbReference>
<keyword evidence="2" id="KW-0812">Transmembrane</keyword>
<dbReference type="KEGG" id="sauh:SU9_000615"/>
<accession>J1RYF2</accession>
<feature type="transmembrane region" description="Helical" evidence="2">
    <location>
        <begin position="76"/>
        <end position="94"/>
    </location>
</feature>
<evidence type="ECO:0000256" key="2">
    <source>
        <dbReference type="SAM" id="Phobius"/>
    </source>
</evidence>
<feature type="transmembrane region" description="Helical" evidence="2">
    <location>
        <begin position="29"/>
        <end position="56"/>
    </location>
</feature>
<organism evidence="3">
    <name type="scientific">Streptomyces auratus AGR0001</name>
    <dbReference type="NCBI Taxonomy" id="1160718"/>
    <lineage>
        <taxon>Bacteria</taxon>
        <taxon>Bacillati</taxon>
        <taxon>Actinomycetota</taxon>
        <taxon>Actinomycetes</taxon>
        <taxon>Kitasatosporales</taxon>
        <taxon>Streptomycetaceae</taxon>
        <taxon>Streptomyces</taxon>
    </lineage>
</organism>
<evidence type="ECO:0000313" key="4">
    <source>
        <dbReference type="EMBL" id="QTZ90135.1"/>
    </source>
</evidence>
<dbReference type="eggNOG" id="ENOG5031TT1">
    <property type="taxonomic scope" value="Bacteria"/>
</dbReference>
<name>J1RYF2_9ACTN</name>
<keyword evidence="2" id="KW-0472">Membrane</keyword>
<dbReference type="RefSeq" id="WP_006607040.1">
    <property type="nucleotide sequence ID" value="NZ_CP072931.1"/>
</dbReference>
<dbReference type="AlphaFoldDB" id="J1RYF2"/>
<protein>
    <submittedName>
        <fullName evidence="3">Uncharacterized protein</fullName>
    </submittedName>
</protein>
<proteinExistence type="predicted"/>
<dbReference type="Proteomes" id="UP000009036">
    <property type="component" value="Chromosome"/>
</dbReference>